<keyword evidence="1" id="KW-1133">Transmembrane helix</keyword>
<dbReference type="AlphaFoldDB" id="A0A2P2K7D6"/>
<accession>A0A2P2K7D6</accession>
<name>A0A2P2K7D6_RHIMU</name>
<reference evidence="2" key="1">
    <citation type="submission" date="2018-02" db="EMBL/GenBank/DDBJ databases">
        <title>Rhizophora mucronata_Transcriptome.</title>
        <authorList>
            <person name="Meera S.P."/>
            <person name="Sreeshan A."/>
            <person name="Augustine A."/>
        </authorList>
    </citation>
    <scope>NUCLEOTIDE SEQUENCE</scope>
    <source>
        <tissue evidence="2">Leaf</tissue>
    </source>
</reference>
<dbReference type="EMBL" id="GGEC01021138">
    <property type="protein sequence ID" value="MBX01622.1"/>
    <property type="molecule type" value="Transcribed_RNA"/>
</dbReference>
<proteinExistence type="predicted"/>
<protein>
    <submittedName>
        <fullName evidence="2">Ubiquitin-activating enzyme E1c</fullName>
    </submittedName>
</protein>
<sequence length="100" mass="11083">MSTIPSTPLKTTRSFLTHDIFLSFLLVVPVTCTMSFGTLPISSKRGRLRLDLVISSKTGGACMYRFFPLCVTLAFDKSNLGWSSSRSRNCLCKSQSKQPL</sequence>
<keyword evidence="1" id="KW-0472">Membrane</keyword>
<feature type="transmembrane region" description="Helical" evidence="1">
    <location>
        <begin position="20"/>
        <end position="39"/>
    </location>
</feature>
<organism evidence="2">
    <name type="scientific">Rhizophora mucronata</name>
    <name type="common">Asiatic mangrove</name>
    <dbReference type="NCBI Taxonomy" id="61149"/>
    <lineage>
        <taxon>Eukaryota</taxon>
        <taxon>Viridiplantae</taxon>
        <taxon>Streptophyta</taxon>
        <taxon>Embryophyta</taxon>
        <taxon>Tracheophyta</taxon>
        <taxon>Spermatophyta</taxon>
        <taxon>Magnoliopsida</taxon>
        <taxon>eudicotyledons</taxon>
        <taxon>Gunneridae</taxon>
        <taxon>Pentapetalae</taxon>
        <taxon>rosids</taxon>
        <taxon>fabids</taxon>
        <taxon>Malpighiales</taxon>
        <taxon>Rhizophoraceae</taxon>
        <taxon>Rhizophora</taxon>
    </lineage>
</organism>
<keyword evidence="1" id="KW-0812">Transmembrane</keyword>
<evidence type="ECO:0000313" key="2">
    <source>
        <dbReference type="EMBL" id="MBX01622.1"/>
    </source>
</evidence>
<evidence type="ECO:0000256" key="1">
    <source>
        <dbReference type="SAM" id="Phobius"/>
    </source>
</evidence>